<dbReference type="EMBL" id="FTPU01000013">
    <property type="protein sequence ID" value="SIT96811.1"/>
    <property type="molecule type" value="Genomic_DNA"/>
</dbReference>
<protein>
    <submittedName>
        <fullName evidence="1">Uncharacterized protein</fullName>
    </submittedName>
</protein>
<sequence length="53" mass="6027">MTKFKESTVLTVEQFANTTSSQLAKLILDNPTYWIVGTTIGVDRKVIKRIKNK</sequence>
<evidence type="ECO:0000313" key="2">
    <source>
        <dbReference type="Proteomes" id="UP000187261"/>
    </source>
</evidence>
<name>A0A1U7PYA6_9FLAO</name>
<keyword evidence="2" id="KW-1185">Reference proteome</keyword>
<reference evidence="2" key="1">
    <citation type="submission" date="2016-10" db="EMBL/GenBank/DDBJ databases">
        <authorList>
            <person name="Varghese N."/>
            <person name="Submissions S."/>
        </authorList>
    </citation>
    <scope>NUCLEOTIDE SEQUENCE [LARGE SCALE GENOMIC DNA]</scope>
    <source>
        <strain evidence="2">DSM 19482</strain>
    </source>
</reference>
<dbReference type="STRING" id="1121284.SAMN05660493_01506"/>
<organism evidence="1 2">
    <name type="scientific">Epilithonimonas bovis DSM 19482</name>
    <dbReference type="NCBI Taxonomy" id="1121284"/>
    <lineage>
        <taxon>Bacteria</taxon>
        <taxon>Pseudomonadati</taxon>
        <taxon>Bacteroidota</taxon>
        <taxon>Flavobacteriia</taxon>
        <taxon>Flavobacteriales</taxon>
        <taxon>Weeksellaceae</taxon>
        <taxon>Chryseobacterium group</taxon>
        <taxon>Epilithonimonas</taxon>
    </lineage>
</organism>
<gene>
    <name evidence="1" type="ORF">SAMN05660493_01506</name>
</gene>
<dbReference type="Proteomes" id="UP000187261">
    <property type="component" value="Unassembled WGS sequence"/>
</dbReference>
<dbReference type="AlphaFoldDB" id="A0A1U7PYA6"/>
<accession>A0A1U7PYA6</accession>
<evidence type="ECO:0000313" key="1">
    <source>
        <dbReference type="EMBL" id="SIT96811.1"/>
    </source>
</evidence>
<proteinExistence type="predicted"/>
<dbReference type="RefSeq" id="WP_159435848.1">
    <property type="nucleotide sequence ID" value="NZ_FTPU01000013.1"/>
</dbReference>